<organism evidence="18 19">
    <name type="scientific">Genlisea aurea</name>
    <dbReference type="NCBI Taxonomy" id="192259"/>
    <lineage>
        <taxon>Eukaryota</taxon>
        <taxon>Viridiplantae</taxon>
        <taxon>Streptophyta</taxon>
        <taxon>Embryophyta</taxon>
        <taxon>Tracheophyta</taxon>
        <taxon>Spermatophyta</taxon>
        <taxon>Magnoliopsida</taxon>
        <taxon>eudicotyledons</taxon>
        <taxon>Gunneridae</taxon>
        <taxon>Pentapetalae</taxon>
        <taxon>asterids</taxon>
        <taxon>lamiids</taxon>
        <taxon>Lamiales</taxon>
        <taxon>Lentibulariaceae</taxon>
        <taxon>Genlisea</taxon>
    </lineage>
</organism>
<dbReference type="InterPro" id="IPR017441">
    <property type="entry name" value="Protein_kinase_ATP_BS"/>
</dbReference>
<evidence type="ECO:0000256" key="5">
    <source>
        <dbReference type="ARBA" id="ARBA00022692"/>
    </source>
</evidence>
<dbReference type="EMBL" id="AUSU01002982">
    <property type="protein sequence ID" value="EPS67674.1"/>
    <property type="molecule type" value="Genomic_DNA"/>
</dbReference>
<name>S8CKF4_9LAMI</name>
<comment type="caution">
    <text evidence="18">The sequence shown here is derived from an EMBL/GenBank/DDBJ whole genome shotgun (WGS) entry which is preliminary data.</text>
</comment>
<evidence type="ECO:0000256" key="2">
    <source>
        <dbReference type="ARBA" id="ARBA00022527"/>
    </source>
</evidence>
<feature type="non-terminal residue" evidence="18">
    <location>
        <position position="878"/>
    </location>
</feature>
<evidence type="ECO:0000256" key="6">
    <source>
        <dbReference type="ARBA" id="ARBA00022729"/>
    </source>
</evidence>
<evidence type="ECO:0000256" key="12">
    <source>
        <dbReference type="ARBA" id="ARBA00023136"/>
    </source>
</evidence>
<evidence type="ECO:0000256" key="14">
    <source>
        <dbReference type="ARBA" id="ARBA00023180"/>
    </source>
</evidence>
<dbReference type="SMART" id="SM00220">
    <property type="entry name" value="S_TKc"/>
    <property type="match status" value="1"/>
</dbReference>
<evidence type="ECO:0000256" key="11">
    <source>
        <dbReference type="ARBA" id="ARBA00022989"/>
    </source>
</evidence>
<keyword evidence="6" id="KW-0732">Signal</keyword>
<feature type="transmembrane region" description="Helical" evidence="16">
    <location>
        <begin position="530"/>
        <end position="549"/>
    </location>
</feature>
<sequence>CNFTGISCDERRNIVAVDISGWGLQGKFIEDICSYLPELISLQAAENTFNGGFPFGILNCSRLESLNMSATQLTGALPDFSPLQSLKVLDLSYNLFTGDFPLSITNLSNLEIINVNENQGFNFWQLPENITGMAKLKIMIITSCMVFGEIPPSVGNMTSLVDLELSGNYLTGKIPPEIGRLRNLQQLELYYNQLQGEIPPEIGNMAELINLDMSVNNFTGQIPASICRLPKLRVLQIYNSSLTGSLPVELSYSTTLNTLSLYGNFLTGEIPQDLGKSSALVAIDISENNFTGNLPEGLCSGGKLNYLLALKNNLSGQIPTSYGGCRSLVRFRISNNNLEGRIPEEIFALPHASIIDLSYNNLSGSIPANIQNARNLSELFLQRNRISGVIPSEISSAANLVKIDLSYNLLSGPIPSNIGNLKLLNLMLLQGNQLNSSIPDSLSSLRSLNVLDLSYNQLDGSIPQNLSFILPSSLNFSHNHLTGVIPVEFIQEGLLQSFLDNPGLCVPTPVNSSDFSICHLSSDSKKKVSLIWLMIICLVVVVIGSLLYLKRWIRRQEEGIRDEETLFPPPFSSYEIKSFHRLSFSQREITQGLVDENIVGYGGSGAVYKVELSNGETIAVKKLWTKKVKDYTTKTEESVDDRELKTEVQTLGSIRHKNIVKLYSYFSSSACNLLVYEYMPNGNLWDAIHSEKTALDWPIRHQIAVGIAQGLAYLHHDLMPPIIHRDIKSTNVLLDLNYHPKVADFGIAKIMQCRESSRDSTTTAIAGTYGYLAPEYAYTSKATTKCDVYSFGVVLMELVTGKKPVETEFGENKDIVYWVSSNLETKEEAIKLVDKRVQSSYHDEMIEVLRLAMLCTCKAASTRPTMNDVVRLLLEGDP</sequence>
<dbReference type="Gene3D" id="3.30.200.20">
    <property type="entry name" value="Phosphorylase Kinase, domain 1"/>
    <property type="match status" value="1"/>
</dbReference>
<dbReference type="GO" id="GO:0016020">
    <property type="term" value="C:membrane"/>
    <property type="evidence" value="ECO:0007669"/>
    <property type="project" value="UniProtKB-SubCell"/>
</dbReference>
<dbReference type="FunFam" id="1.10.510.10:FF:000276">
    <property type="entry name" value="LRR receptor-like serine/threonine-protein kinase RCH1"/>
    <property type="match status" value="1"/>
</dbReference>
<evidence type="ECO:0000313" key="19">
    <source>
        <dbReference type="Proteomes" id="UP000015453"/>
    </source>
</evidence>
<keyword evidence="10 15" id="KW-0067">ATP-binding</keyword>
<dbReference type="GO" id="GO:0009791">
    <property type="term" value="P:post-embryonic development"/>
    <property type="evidence" value="ECO:0007669"/>
    <property type="project" value="UniProtKB-ARBA"/>
</dbReference>
<dbReference type="Pfam" id="PF00560">
    <property type="entry name" value="LRR_1"/>
    <property type="match status" value="10"/>
</dbReference>
<evidence type="ECO:0000256" key="9">
    <source>
        <dbReference type="ARBA" id="ARBA00022777"/>
    </source>
</evidence>
<proteinExistence type="predicted"/>
<dbReference type="Proteomes" id="UP000015453">
    <property type="component" value="Unassembled WGS sequence"/>
</dbReference>
<dbReference type="GO" id="GO:0001653">
    <property type="term" value="F:peptide receptor activity"/>
    <property type="evidence" value="ECO:0007669"/>
    <property type="project" value="UniProtKB-ARBA"/>
</dbReference>
<dbReference type="FunFam" id="3.80.10.10:FF:000233">
    <property type="entry name" value="Leucine-rich repeat receptor-like protein kinase TDR"/>
    <property type="match status" value="1"/>
</dbReference>
<dbReference type="FunFam" id="3.80.10.10:FF:000515">
    <property type="entry name" value="Leucine-rich repeat receptor-like protein kinase"/>
    <property type="match status" value="1"/>
</dbReference>
<dbReference type="PROSITE" id="PS00107">
    <property type="entry name" value="PROTEIN_KINASE_ATP"/>
    <property type="match status" value="1"/>
</dbReference>
<feature type="non-terminal residue" evidence="18">
    <location>
        <position position="1"/>
    </location>
</feature>
<dbReference type="SUPFAM" id="SSF56112">
    <property type="entry name" value="Protein kinase-like (PK-like)"/>
    <property type="match status" value="1"/>
</dbReference>
<dbReference type="Pfam" id="PF00069">
    <property type="entry name" value="Pkinase"/>
    <property type="match status" value="1"/>
</dbReference>
<keyword evidence="11 16" id="KW-1133">Transmembrane helix</keyword>
<dbReference type="PROSITE" id="PS00108">
    <property type="entry name" value="PROTEIN_KINASE_ST"/>
    <property type="match status" value="1"/>
</dbReference>
<dbReference type="InterPro" id="IPR011009">
    <property type="entry name" value="Kinase-like_dom_sf"/>
</dbReference>
<dbReference type="InterPro" id="IPR008271">
    <property type="entry name" value="Ser/Thr_kinase_AS"/>
</dbReference>
<keyword evidence="12 16" id="KW-0472">Membrane</keyword>
<evidence type="ECO:0000313" key="18">
    <source>
        <dbReference type="EMBL" id="EPS67674.1"/>
    </source>
</evidence>
<keyword evidence="3" id="KW-0433">Leucine-rich repeat</keyword>
<evidence type="ECO:0000256" key="10">
    <source>
        <dbReference type="ARBA" id="ARBA00022840"/>
    </source>
</evidence>
<feature type="domain" description="Protein kinase" evidence="17">
    <location>
        <begin position="593"/>
        <end position="878"/>
    </location>
</feature>
<dbReference type="PANTHER" id="PTHR45974:SF146">
    <property type="entry name" value="PROTEIN KINASE DOMAIN-CONTAINING PROTEIN"/>
    <property type="match status" value="1"/>
</dbReference>
<keyword evidence="8 15" id="KW-0547">Nucleotide-binding</keyword>
<feature type="binding site" evidence="15">
    <location>
        <position position="622"/>
    </location>
    <ligand>
        <name>ATP</name>
        <dbReference type="ChEBI" id="CHEBI:30616"/>
    </ligand>
</feature>
<comment type="subcellular location">
    <subcellularLocation>
        <location evidence="1">Membrane</location>
        <topology evidence="1">Single-pass membrane protein</topology>
    </subcellularLocation>
</comment>
<keyword evidence="2" id="KW-0723">Serine/threonine-protein kinase</keyword>
<dbReference type="PROSITE" id="PS50011">
    <property type="entry name" value="PROTEIN_KINASE_DOM"/>
    <property type="match status" value="1"/>
</dbReference>
<keyword evidence="4" id="KW-0808">Transferase</keyword>
<keyword evidence="19" id="KW-1185">Reference proteome</keyword>
<dbReference type="OrthoDB" id="642113at2759"/>
<dbReference type="GO" id="GO:0005524">
    <property type="term" value="F:ATP binding"/>
    <property type="evidence" value="ECO:0007669"/>
    <property type="project" value="UniProtKB-UniRule"/>
</dbReference>
<keyword evidence="7" id="KW-0677">Repeat</keyword>
<dbReference type="FunFam" id="3.30.200.20:FF:000530">
    <property type="entry name" value="receptor protein-tyrosine kinase CEPR1"/>
    <property type="match status" value="1"/>
</dbReference>
<dbReference type="InterPro" id="IPR001611">
    <property type="entry name" value="Leu-rich_rpt"/>
</dbReference>
<evidence type="ECO:0000256" key="16">
    <source>
        <dbReference type="SAM" id="Phobius"/>
    </source>
</evidence>
<keyword evidence="13" id="KW-0675">Receptor</keyword>
<evidence type="ECO:0000256" key="1">
    <source>
        <dbReference type="ARBA" id="ARBA00004167"/>
    </source>
</evidence>
<evidence type="ECO:0000259" key="17">
    <source>
        <dbReference type="PROSITE" id="PS50011"/>
    </source>
</evidence>
<dbReference type="Gene3D" id="3.80.10.10">
    <property type="entry name" value="Ribonuclease Inhibitor"/>
    <property type="match status" value="3"/>
</dbReference>
<dbReference type="InterPro" id="IPR000719">
    <property type="entry name" value="Prot_kinase_dom"/>
</dbReference>
<evidence type="ECO:0000256" key="8">
    <source>
        <dbReference type="ARBA" id="ARBA00022741"/>
    </source>
</evidence>
<dbReference type="Gene3D" id="1.10.510.10">
    <property type="entry name" value="Transferase(Phosphotransferase) domain 1"/>
    <property type="match status" value="1"/>
</dbReference>
<keyword evidence="5 16" id="KW-0812">Transmembrane</keyword>
<evidence type="ECO:0000256" key="4">
    <source>
        <dbReference type="ARBA" id="ARBA00022679"/>
    </source>
</evidence>
<protein>
    <recommendedName>
        <fullName evidence="17">Protein kinase domain-containing protein</fullName>
    </recommendedName>
</protein>
<keyword evidence="9" id="KW-0418">Kinase</keyword>
<dbReference type="SUPFAM" id="SSF52058">
    <property type="entry name" value="L domain-like"/>
    <property type="match status" value="2"/>
</dbReference>
<evidence type="ECO:0000256" key="15">
    <source>
        <dbReference type="PROSITE-ProRule" id="PRU10141"/>
    </source>
</evidence>
<evidence type="ECO:0000256" key="13">
    <source>
        <dbReference type="ARBA" id="ARBA00023170"/>
    </source>
</evidence>
<dbReference type="GO" id="GO:0004674">
    <property type="term" value="F:protein serine/threonine kinase activity"/>
    <property type="evidence" value="ECO:0007669"/>
    <property type="project" value="UniProtKB-KW"/>
</dbReference>
<dbReference type="InterPro" id="IPR032675">
    <property type="entry name" value="LRR_dom_sf"/>
</dbReference>
<dbReference type="PANTHER" id="PTHR45974">
    <property type="entry name" value="RECEPTOR-LIKE PROTEIN 55"/>
    <property type="match status" value="1"/>
</dbReference>
<gene>
    <name evidence="18" type="ORF">M569_07098</name>
</gene>
<keyword evidence="14" id="KW-0325">Glycoprotein</keyword>
<accession>S8CKF4</accession>
<evidence type="ECO:0000256" key="7">
    <source>
        <dbReference type="ARBA" id="ARBA00022737"/>
    </source>
</evidence>
<evidence type="ECO:0000256" key="3">
    <source>
        <dbReference type="ARBA" id="ARBA00022614"/>
    </source>
</evidence>
<dbReference type="AlphaFoldDB" id="S8CKF4"/>
<reference evidence="18 19" key="1">
    <citation type="journal article" date="2013" name="BMC Genomics">
        <title>The miniature genome of a carnivorous plant Genlisea aurea contains a low number of genes and short non-coding sequences.</title>
        <authorList>
            <person name="Leushkin E.V."/>
            <person name="Sutormin R.A."/>
            <person name="Nabieva E.R."/>
            <person name="Penin A.A."/>
            <person name="Kondrashov A.S."/>
            <person name="Logacheva M.D."/>
        </authorList>
    </citation>
    <scope>NUCLEOTIDE SEQUENCE [LARGE SCALE GENOMIC DNA]</scope>
</reference>